<dbReference type="STRING" id="39488.ERS852450_02322"/>
<evidence type="ECO:0000313" key="3">
    <source>
        <dbReference type="Proteomes" id="UP000217549"/>
    </source>
</evidence>
<keyword evidence="3" id="KW-1185">Reference proteome</keyword>
<dbReference type="AlphaFoldDB" id="A0A285PR05"/>
<dbReference type="PANTHER" id="PTHR11614">
    <property type="entry name" value="PHOSPHOLIPASE-RELATED"/>
    <property type="match status" value="1"/>
</dbReference>
<accession>A0A285PR05</accession>
<proteinExistence type="predicted"/>
<sequence length="312" mass="36996">MAYQKFTGTYQSSDHINRIHYYIYEPETDLRAIIQIVHDFGDCIERNESFIRFFTDHGIMVCGCDHIGHGRSSKKEDYGYFGEKNGWAYLIKNTKKLTHYMKKEYPDVPYFIYGHGMGSLIVRMDCIHEKGINGVILSGTSGRRKYCRRRLLFIAILKRILGAQHKSVYLQKDLEKRLNHHFLRERDNCSWLVEDEKERKNCSRIYEEYVPITVAAYEDILKMLALVSSKKWYRSVNIEIPIMLIGGQEDPIGNFGKGIEEVHRYLEDSCHRVEMRLYKGMRHNICDEVRKEAVYIDILQWMKLHLNEQYEI</sequence>
<dbReference type="GO" id="GO:0016787">
    <property type="term" value="F:hydrolase activity"/>
    <property type="evidence" value="ECO:0007669"/>
    <property type="project" value="UniProtKB-KW"/>
</dbReference>
<dbReference type="SUPFAM" id="SSF53474">
    <property type="entry name" value="alpha/beta-Hydrolases"/>
    <property type="match status" value="1"/>
</dbReference>
<dbReference type="InterPro" id="IPR029058">
    <property type="entry name" value="AB_hydrolase_fold"/>
</dbReference>
<dbReference type="EMBL" id="LT907978">
    <property type="protein sequence ID" value="SOB72041.1"/>
    <property type="molecule type" value="Genomic_DNA"/>
</dbReference>
<dbReference type="Gene3D" id="3.40.50.1820">
    <property type="entry name" value="alpha/beta hydrolase"/>
    <property type="match status" value="1"/>
</dbReference>
<dbReference type="InterPro" id="IPR051044">
    <property type="entry name" value="MAG_DAG_Lipase"/>
</dbReference>
<gene>
    <name evidence="2" type="ORF">EHLA_1322</name>
</gene>
<evidence type="ECO:0000259" key="1">
    <source>
        <dbReference type="Pfam" id="PF12146"/>
    </source>
</evidence>
<dbReference type="Pfam" id="PF12146">
    <property type="entry name" value="Hydrolase_4"/>
    <property type="match status" value="1"/>
</dbReference>
<reference evidence="3" key="1">
    <citation type="submission" date="2017-09" db="EMBL/GenBank/DDBJ databases">
        <authorList>
            <person name="Shetty A S."/>
        </authorList>
    </citation>
    <scope>NUCLEOTIDE SEQUENCE [LARGE SCALE GENOMIC DNA]</scope>
</reference>
<dbReference type="KEGG" id="ehl:EHLA_1322"/>
<dbReference type="Proteomes" id="UP000217549">
    <property type="component" value="Chromosome I"/>
</dbReference>
<dbReference type="InterPro" id="IPR022742">
    <property type="entry name" value="Hydrolase_4"/>
</dbReference>
<dbReference type="RefSeq" id="WP_096239892.1">
    <property type="nucleotide sequence ID" value="NZ_LT907978.1"/>
</dbReference>
<name>A0A285PR05_9FIRM</name>
<feature type="domain" description="Serine aminopeptidase S33" evidence="1">
    <location>
        <begin position="30"/>
        <end position="288"/>
    </location>
</feature>
<evidence type="ECO:0000313" key="2">
    <source>
        <dbReference type="EMBL" id="SOB72041.1"/>
    </source>
</evidence>
<keyword evidence="2" id="KW-0378">Hydrolase</keyword>
<protein>
    <submittedName>
        <fullName evidence="2">Alpha/Beta hydrolase fold</fullName>
    </submittedName>
</protein>
<organism evidence="2 3">
    <name type="scientific">Anaerobutyricum hallii</name>
    <dbReference type="NCBI Taxonomy" id="39488"/>
    <lineage>
        <taxon>Bacteria</taxon>
        <taxon>Bacillati</taxon>
        <taxon>Bacillota</taxon>
        <taxon>Clostridia</taxon>
        <taxon>Lachnospirales</taxon>
        <taxon>Lachnospiraceae</taxon>
        <taxon>Anaerobutyricum</taxon>
    </lineage>
</organism>